<reference evidence="1" key="1">
    <citation type="submission" date="2019-08" db="EMBL/GenBank/DDBJ databases">
        <authorList>
            <person name="Kucharzyk K."/>
            <person name="Murdoch R.W."/>
            <person name="Higgins S."/>
            <person name="Loffler F."/>
        </authorList>
    </citation>
    <scope>NUCLEOTIDE SEQUENCE</scope>
</reference>
<gene>
    <name evidence="1" type="ORF">SDC9_168443</name>
</gene>
<sequence>MDITGCPVCIAWNAIFPSTPRISPIIISFGRWRRAAFSRSNIETSDPLSSLVVLVTSQVQFLWGTCSSGVSSIDTILDSGGRKVVTAFIIVVFPEAVSPETKQFMPALSIIHMYAAMV</sequence>
<dbReference type="EMBL" id="VSSQ01068949">
    <property type="protein sequence ID" value="MPN21064.1"/>
    <property type="molecule type" value="Genomic_DNA"/>
</dbReference>
<dbReference type="AlphaFoldDB" id="A0A645GAG8"/>
<dbReference type="AntiFam" id="ANF00147">
    <property type="entry name" value="Shadow ORF (opposite ptlH)"/>
</dbReference>
<organism evidence="1">
    <name type="scientific">bioreactor metagenome</name>
    <dbReference type="NCBI Taxonomy" id="1076179"/>
    <lineage>
        <taxon>unclassified sequences</taxon>
        <taxon>metagenomes</taxon>
        <taxon>ecological metagenomes</taxon>
    </lineage>
</organism>
<protein>
    <submittedName>
        <fullName evidence="1">Uncharacterized protein</fullName>
    </submittedName>
</protein>
<accession>A0A645GAG8</accession>
<comment type="caution">
    <text evidence="1">The sequence shown here is derived from an EMBL/GenBank/DDBJ whole genome shotgun (WGS) entry which is preliminary data.</text>
</comment>
<proteinExistence type="predicted"/>
<evidence type="ECO:0000313" key="1">
    <source>
        <dbReference type="EMBL" id="MPN21064.1"/>
    </source>
</evidence>
<name>A0A645GAG8_9ZZZZ</name>